<evidence type="ECO:0000313" key="1">
    <source>
        <dbReference type="EMBL" id="KKR91397.1"/>
    </source>
</evidence>
<evidence type="ECO:0000313" key="2">
    <source>
        <dbReference type="Proteomes" id="UP000034190"/>
    </source>
</evidence>
<name>A0A0G0XU16_9BACT</name>
<dbReference type="AlphaFoldDB" id="A0A0G0XU16"/>
<comment type="caution">
    <text evidence="1">The sequence shown here is derived from an EMBL/GenBank/DDBJ whole genome shotgun (WGS) entry which is preliminary data.</text>
</comment>
<reference evidence="1 2" key="1">
    <citation type="journal article" date="2015" name="Nature">
        <title>rRNA introns, odd ribosomes, and small enigmatic genomes across a large radiation of phyla.</title>
        <authorList>
            <person name="Brown C.T."/>
            <person name="Hug L.A."/>
            <person name="Thomas B.C."/>
            <person name="Sharon I."/>
            <person name="Castelle C.J."/>
            <person name="Singh A."/>
            <person name="Wilkins M.J."/>
            <person name="Williams K.H."/>
            <person name="Banfield J.F."/>
        </authorList>
    </citation>
    <scope>NUCLEOTIDE SEQUENCE [LARGE SCALE GENOMIC DNA]</scope>
</reference>
<sequence length="122" mass="13720">MSKEKLVLSKLARQHPECATRAKNRANKFLLENEQEIRYLGGRNDLGATISEAVAFGFPPNQSSELAISEGVKPEITAGTTYFFFLFRFVGKRGRIQAELLKLMQSRGRKMVFRPSGHAAIF</sequence>
<dbReference type="Proteomes" id="UP000034190">
    <property type="component" value="Unassembled WGS sequence"/>
</dbReference>
<accession>A0A0G0XU16</accession>
<proteinExistence type="predicted"/>
<organism evidence="1 2">
    <name type="scientific">Candidatus Falkowbacteria bacterium GW2011_GWA2_41_14</name>
    <dbReference type="NCBI Taxonomy" id="1618635"/>
    <lineage>
        <taxon>Bacteria</taxon>
        <taxon>Candidatus Falkowiibacteriota</taxon>
    </lineage>
</organism>
<gene>
    <name evidence="1" type="ORF">UU43_C0007G0011</name>
</gene>
<protein>
    <submittedName>
        <fullName evidence="1">Uncharacterized protein</fullName>
    </submittedName>
</protein>
<dbReference type="EMBL" id="LCAP01000007">
    <property type="protein sequence ID" value="KKR91397.1"/>
    <property type="molecule type" value="Genomic_DNA"/>
</dbReference>